<feature type="transmembrane region" description="Helical" evidence="7">
    <location>
        <begin position="359"/>
        <end position="383"/>
    </location>
</feature>
<evidence type="ECO:0000256" key="6">
    <source>
        <dbReference type="ARBA" id="ARBA00023136"/>
    </source>
</evidence>
<feature type="transmembrane region" description="Helical" evidence="7">
    <location>
        <begin position="334"/>
        <end position="353"/>
    </location>
</feature>
<feature type="transmembrane region" description="Helical" evidence="7">
    <location>
        <begin position="82"/>
        <end position="108"/>
    </location>
</feature>
<dbReference type="EMBL" id="JAVIKH010000003">
    <property type="protein sequence ID" value="MDX8335545.1"/>
    <property type="molecule type" value="Genomic_DNA"/>
</dbReference>
<name>A0ABU4WAX2_9FUSO</name>
<dbReference type="InterPro" id="IPR050367">
    <property type="entry name" value="APC_superfamily"/>
</dbReference>
<feature type="transmembrane region" description="Helical" evidence="7">
    <location>
        <begin position="39"/>
        <end position="61"/>
    </location>
</feature>
<sequence>MSTRAKIGKFSLLSMTIAAVFNFRNVINNNIEIGMASAPGFLFATIFYFIPFVFIISEFVSLNKDSESGVYQWVKSSLGPKWAFLSAYAYWFVNLFYFTSLLPSILVYTSYAFWGYEYTFTPMTISVLSILIFTVSTWVSTKGAEWIGKVTSFGSSLMLFMSFAFIILCGGALLGGVQPATPITIKAMTPTFNWKFFGTMAWIFFAAGGSEAIGVYINDLKGGSKAFVRMIVVAGIMIGGLYSVGSLLVNVFVSQDQLSYASGIFQVFVGLGNHFGISQRIIHHFIGIVMLASALGALLVWTSAPVKVFFSEIPKDMFGEKTVALNKYGIPERATWIQFLIVIPLLLIPALGSGDINELLGIIINMTAATSLLPPLFIMVAYFNLRLNKDYLERDFKMGSRKFGLIVTAFLLCIFSVAFIAAIFPEGQSIMLTLVYNVGGVAIFMGWALWKYNSYEKKCLKNTKETSNKLA</sequence>
<dbReference type="PANTHER" id="PTHR42770:SF15">
    <property type="entry name" value="GLUTAMATE_GAMMA-AMINOBUTYRATE ANTIPORTER-RELATED"/>
    <property type="match status" value="1"/>
</dbReference>
<gene>
    <name evidence="8" type="ORF">RFV38_03360</name>
</gene>
<comment type="caution">
    <text evidence="8">The sequence shown here is derived from an EMBL/GenBank/DDBJ whole genome shotgun (WGS) entry which is preliminary data.</text>
</comment>
<evidence type="ECO:0000256" key="5">
    <source>
        <dbReference type="ARBA" id="ARBA00022989"/>
    </source>
</evidence>
<dbReference type="RefSeq" id="WP_320312954.1">
    <property type="nucleotide sequence ID" value="NZ_JAVIKH010000003.1"/>
</dbReference>
<feature type="transmembrane region" description="Helical" evidence="7">
    <location>
        <begin position="196"/>
        <end position="218"/>
    </location>
</feature>
<dbReference type="PIRSF" id="PIRSF006060">
    <property type="entry name" value="AA_transporter"/>
    <property type="match status" value="1"/>
</dbReference>
<protein>
    <submittedName>
        <fullName evidence="8">Amino acid permease</fullName>
    </submittedName>
</protein>
<evidence type="ECO:0000256" key="3">
    <source>
        <dbReference type="ARBA" id="ARBA00022475"/>
    </source>
</evidence>
<evidence type="ECO:0000313" key="9">
    <source>
        <dbReference type="Proteomes" id="UP001279681"/>
    </source>
</evidence>
<feature type="transmembrane region" description="Helical" evidence="7">
    <location>
        <begin position="153"/>
        <end position="176"/>
    </location>
</feature>
<feature type="transmembrane region" description="Helical" evidence="7">
    <location>
        <begin position="281"/>
        <end position="301"/>
    </location>
</feature>
<keyword evidence="3" id="KW-1003">Cell membrane</keyword>
<feature type="transmembrane region" description="Helical" evidence="7">
    <location>
        <begin position="230"/>
        <end position="253"/>
    </location>
</feature>
<feature type="transmembrane region" description="Helical" evidence="7">
    <location>
        <begin position="403"/>
        <end position="424"/>
    </location>
</feature>
<reference evidence="9" key="1">
    <citation type="submission" date="2023-07" db="EMBL/GenBank/DDBJ databases">
        <authorList>
            <person name="Colorado M.A."/>
            <person name="Villamil L.M."/>
            <person name="Melo J.F."/>
            <person name="Rodriguez J.A."/>
            <person name="Ruiz R.Y."/>
        </authorList>
    </citation>
    <scope>NUCLEOTIDE SEQUENCE [LARGE SCALE GENOMIC DNA]</scope>
    <source>
        <strain evidence="9">C33</strain>
    </source>
</reference>
<keyword evidence="2" id="KW-0813">Transport</keyword>
<keyword evidence="9" id="KW-1185">Reference proteome</keyword>
<evidence type="ECO:0000256" key="2">
    <source>
        <dbReference type="ARBA" id="ARBA00022448"/>
    </source>
</evidence>
<dbReference type="InterPro" id="IPR002293">
    <property type="entry name" value="AA/rel_permease1"/>
</dbReference>
<feature type="transmembrane region" description="Helical" evidence="7">
    <location>
        <begin position="7"/>
        <end position="27"/>
    </location>
</feature>
<proteinExistence type="predicted"/>
<evidence type="ECO:0000256" key="7">
    <source>
        <dbReference type="SAM" id="Phobius"/>
    </source>
</evidence>
<keyword evidence="5 7" id="KW-1133">Transmembrane helix</keyword>
<dbReference type="Proteomes" id="UP001279681">
    <property type="component" value="Unassembled WGS sequence"/>
</dbReference>
<dbReference type="Pfam" id="PF13520">
    <property type="entry name" value="AA_permease_2"/>
    <property type="match status" value="1"/>
</dbReference>
<dbReference type="PANTHER" id="PTHR42770">
    <property type="entry name" value="AMINO ACID TRANSPORTER-RELATED"/>
    <property type="match status" value="1"/>
</dbReference>
<evidence type="ECO:0000256" key="4">
    <source>
        <dbReference type="ARBA" id="ARBA00022692"/>
    </source>
</evidence>
<keyword evidence="4 7" id="KW-0812">Transmembrane</keyword>
<evidence type="ECO:0000256" key="1">
    <source>
        <dbReference type="ARBA" id="ARBA00004651"/>
    </source>
</evidence>
<accession>A0ABU4WAX2</accession>
<keyword evidence="6 7" id="KW-0472">Membrane</keyword>
<comment type="subcellular location">
    <subcellularLocation>
        <location evidence="1">Cell membrane</location>
        <topology evidence="1">Multi-pass membrane protein</topology>
    </subcellularLocation>
</comment>
<evidence type="ECO:0000313" key="8">
    <source>
        <dbReference type="EMBL" id="MDX8335545.1"/>
    </source>
</evidence>
<feature type="transmembrane region" description="Helical" evidence="7">
    <location>
        <begin position="430"/>
        <end position="450"/>
    </location>
</feature>
<dbReference type="Gene3D" id="1.20.1740.10">
    <property type="entry name" value="Amino acid/polyamine transporter I"/>
    <property type="match status" value="1"/>
</dbReference>
<organism evidence="8 9">
    <name type="scientific">Candidatus Cetobacterium colombiensis</name>
    <dbReference type="NCBI Taxonomy" id="3073100"/>
    <lineage>
        <taxon>Bacteria</taxon>
        <taxon>Fusobacteriati</taxon>
        <taxon>Fusobacteriota</taxon>
        <taxon>Fusobacteriia</taxon>
        <taxon>Fusobacteriales</taxon>
        <taxon>Fusobacteriaceae</taxon>
        <taxon>Cetobacterium</taxon>
    </lineage>
</organism>
<feature type="transmembrane region" description="Helical" evidence="7">
    <location>
        <begin position="120"/>
        <end position="141"/>
    </location>
</feature>